<feature type="compositionally biased region" description="Low complexity" evidence="1">
    <location>
        <begin position="208"/>
        <end position="222"/>
    </location>
</feature>
<evidence type="ECO:0000313" key="3">
    <source>
        <dbReference type="Proteomes" id="UP000016960"/>
    </source>
</evidence>
<keyword evidence="3" id="KW-1185">Reference proteome</keyword>
<evidence type="ECO:0000256" key="1">
    <source>
        <dbReference type="SAM" id="MobiDB-lite"/>
    </source>
</evidence>
<comment type="caution">
    <text evidence="2">The sequence shown here is derived from an EMBL/GenBank/DDBJ whole genome shotgun (WGS) entry which is preliminary data.</text>
</comment>
<feature type="compositionally biased region" description="Polar residues" evidence="1">
    <location>
        <begin position="130"/>
        <end position="152"/>
    </location>
</feature>
<gene>
    <name evidence="2" type="ORF">KR51_00025580</name>
</gene>
<dbReference type="AlphaFoldDB" id="U5DMB1"/>
<dbReference type="Proteomes" id="UP000016960">
    <property type="component" value="Unassembled WGS sequence"/>
</dbReference>
<sequence length="288" mass="30802">MATLREFRARFPGGGIAGDLIQLDRGQYIVRVSVRDGNTILATALAAGDTVEEAENAARQRALDAIALDVLPVATPLTPPVASSTPADLADSPTGLFLPEPEPPYAAAPSEVVSEPEPNVRSEVGEALSPESSPGSTDWSSFAPSPTGSMPVSTPAAAGTQPNWWDDKTAPHPLTPEPYSTEPPPSAAISPEPQREPLPAPKKKSTRSKSATSKGTAKAAAKGEPENSPIDYSDIIARTNVELKRLRWNSEQGRQFLEETYGKRSRQLLDETELLEFLTYLEAQPTPR</sequence>
<protein>
    <submittedName>
        <fullName evidence="2">Uncharacterized protein</fullName>
    </submittedName>
</protein>
<dbReference type="OrthoDB" id="482635at2"/>
<dbReference type="EMBL" id="ASSJ01000066">
    <property type="protein sequence ID" value="ERN40850.1"/>
    <property type="molecule type" value="Genomic_DNA"/>
</dbReference>
<dbReference type="InParanoid" id="U5DMB1"/>
<feature type="compositionally biased region" description="Pro residues" evidence="1">
    <location>
        <begin position="173"/>
        <end position="186"/>
    </location>
</feature>
<feature type="region of interest" description="Disordered" evidence="1">
    <location>
        <begin position="79"/>
        <end position="233"/>
    </location>
</feature>
<name>U5DMB1_9CHRO</name>
<reference evidence="2 3" key="1">
    <citation type="submission" date="2013-05" db="EMBL/GenBank/DDBJ databases">
        <title>Draft genome sequence of Rubidibacter lacunae KORDI 51-2.</title>
        <authorList>
            <person name="Choi D.H."/>
            <person name="Noh J.H."/>
            <person name="Kwon K.-K."/>
            <person name="Lee J.-H."/>
            <person name="Ryu J.-Y."/>
        </authorList>
    </citation>
    <scope>NUCLEOTIDE SEQUENCE [LARGE SCALE GENOMIC DNA]</scope>
    <source>
        <strain evidence="2 3">KORDI 51-2</strain>
    </source>
</reference>
<organism evidence="2 3">
    <name type="scientific">Rubidibacter lacunae KORDI 51-2</name>
    <dbReference type="NCBI Taxonomy" id="582515"/>
    <lineage>
        <taxon>Bacteria</taxon>
        <taxon>Bacillati</taxon>
        <taxon>Cyanobacteriota</taxon>
        <taxon>Cyanophyceae</taxon>
        <taxon>Oscillatoriophycideae</taxon>
        <taxon>Chroococcales</taxon>
        <taxon>Aphanothecaceae</taxon>
        <taxon>Rubidibacter</taxon>
    </lineage>
</organism>
<dbReference type="PATRIC" id="fig|582515.4.peg.2876"/>
<evidence type="ECO:0000313" key="2">
    <source>
        <dbReference type="EMBL" id="ERN40850.1"/>
    </source>
</evidence>
<dbReference type="eggNOG" id="ENOG5031IQT">
    <property type="taxonomic scope" value="Bacteria"/>
</dbReference>
<dbReference type="STRING" id="582515.KR51_00025580"/>
<proteinExistence type="predicted"/>
<accession>U5DMB1</accession>